<evidence type="ECO:0000256" key="1">
    <source>
        <dbReference type="ARBA" id="ARBA00022729"/>
    </source>
</evidence>
<accession>A0ABZ0B4N1</accession>
<dbReference type="Gene3D" id="3.40.190.170">
    <property type="entry name" value="Bacterial extracellular solute-binding protein, family 7"/>
    <property type="match status" value="1"/>
</dbReference>
<proteinExistence type="predicted"/>
<organism evidence="3 4">
    <name type="scientific">Rhodoferax mekongensis</name>
    <dbReference type="NCBI Taxonomy" id="3068341"/>
    <lineage>
        <taxon>Bacteria</taxon>
        <taxon>Pseudomonadati</taxon>
        <taxon>Pseudomonadota</taxon>
        <taxon>Betaproteobacteria</taxon>
        <taxon>Burkholderiales</taxon>
        <taxon>Comamonadaceae</taxon>
        <taxon>Rhodoferax</taxon>
    </lineage>
</organism>
<dbReference type="InterPro" id="IPR038404">
    <property type="entry name" value="TRAP_DctP_sf"/>
</dbReference>
<dbReference type="NCBIfam" id="NF037995">
    <property type="entry name" value="TRAP_S1"/>
    <property type="match status" value="1"/>
</dbReference>
<dbReference type="PANTHER" id="PTHR33376">
    <property type="match status" value="1"/>
</dbReference>
<dbReference type="Pfam" id="PF03480">
    <property type="entry name" value="DctP"/>
    <property type="match status" value="1"/>
</dbReference>
<name>A0ABZ0B4N1_9BURK</name>
<sequence>MEKKLSPRTLLAWMLVLWTSLAQAWAQAAPPAPAGGQRLRIVGGLAGIHQYVRNEEPFWTQELSRLTAGKYSAEIAPFDRSGVPGEEMLRLMELGVVPFGTALMNLSSAQNPMLGAIDLAGLNPDIASLRRNLAAYRPYLQKMLREKHGVELLAVYIYPAQVLFCKRQFSSLLDLEGRRIRVSSPTQSDMVAALGGVPVLVGFSQIVANMQSGNTECAITGTMSGYTIGLHEVTEYYHPMPISWGLALFGANLNAWNALPADLRAVLGREIPKLEANIWAESERETAEGLACNRGDASCTGTRKGQMKEVAPSKKDAERMQEILRSVVIPRWMQRCNQRCKDMWDNTIGSVWTAAPPGAATR</sequence>
<gene>
    <name evidence="3" type="ORF">RAN89_08585</name>
</gene>
<keyword evidence="4" id="KW-1185">Reference proteome</keyword>
<evidence type="ECO:0000256" key="2">
    <source>
        <dbReference type="SAM" id="SignalP"/>
    </source>
</evidence>
<evidence type="ECO:0000313" key="4">
    <source>
        <dbReference type="Proteomes" id="UP001302257"/>
    </source>
</evidence>
<protein>
    <submittedName>
        <fullName evidence="3">TRAP transporter substrate-binding protein</fullName>
    </submittedName>
</protein>
<dbReference type="PANTHER" id="PTHR33376:SF4">
    <property type="entry name" value="SIALIC ACID-BINDING PERIPLASMIC PROTEIN SIAP"/>
    <property type="match status" value="1"/>
</dbReference>
<keyword evidence="1 2" id="KW-0732">Signal</keyword>
<feature type="chain" id="PRO_5045151844" evidence="2">
    <location>
        <begin position="25"/>
        <end position="362"/>
    </location>
</feature>
<dbReference type="Proteomes" id="UP001302257">
    <property type="component" value="Chromosome"/>
</dbReference>
<dbReference type="CDD" id="cd13602">
    <property type="entry name" value="PBP2_TRAP_BpDctp6_7"/>
    <property type="match status" value="1"/>
</dbReference>
<reference evidence="3 4" key="1">
    <citation type="submission" date="2023-08" db="EMBL/GenBank/DDBJ databases">
        <title>Rhodoferax potami sp. nov. and Rhodoferax mekongensis sp. nov., isolated from the Mekong River in Thailand.</title>
        <authorList>
            <person name="Kitikhun S."/>
            <person name="Charoenyingcharoen P."/>
            <person name="Siriarchawattana P."/>
            <person name="Likhitrattanapisal S."/>
            <person name="Nilsakha T."/>
            <person name="Chanpet A."/>
            <person name="Rattanawaree P."/>
            <person name="Ingsriswang S."/>
        </authorList>
    </citation>
    <scope>NUCLEOTIDE SEQUENCE [LARGE SCALE GENOMIC DNA]</scope>
    <source>
        <strain evidence="3 4">TBRC 17307</strain>
    </source>
</reference>
<dbReference type="EMBL" id="CP132507">
    <property type="protein sequence ID" value="WNO06468.1"/>
    <property type="molecule type" value="Genomic_DNA"/>
</dbReference>
<evidence type="ECO:0000313" key="3">
    <source>
        <dbReference type="EMBL" id="WNO06468.1"/>
    </source>
</evidence>
<dbReference type="InterPro" id="IPR018389">
    <property type="entry name" value="DctP_fam"/>
</dbReference>
<feature type="signal peptide" evidence="2">
    <location>
        <begin position="1"/>
        <end position="24"/>
    </location>
</feature>